<dbReference type="InterPro" id="IPR023996">
    <property type="entry name" value="TonB-dep_OMP_SusC/RagA"/>
</dbReference>
<gene>
    <name evidence="13" type="ORF">KK060_16560</name>
</gene>
<comment type="similarity">
    <text evidence="8 9">Belongs to the TonB-dependent receptor family.</text>
</comment>
<keyword evidence="5 9" id="KW-0798">TonB box</keyword>
<keyword evidence="2 8" id="KW-0813">Transport</keyword>
<dbReference type="RefSeq" id="WP_254154867.1">
    <property type="nucleotide sequence ID" value="NZ_JAHESD010000042.1"/>
</dbReference>
<sequence>MKQKLLIPLMIVLNLTSFAQSRRVQGKVISAADQQPLPGVNVIVKGTTHGISTDAEGNFAVQASENDVLVFSFIGYTTAEVAVGGETVINVSLVEDITTLSEVMVYSTGYEQLPKERVTGSFAMADHELVNRKVSTNVLDRLEDVTSGLIFNRGGSASDPISIRGRSTLFANANPLVVIDNFPYDGDLSNINPNDVESITVLKDAAAASIWGARAGNGVIVITTRRGSERNASRISFNSNITIGEKPDPFYVPIMSTADYIATERQLFENGYYTSIENQLTHRALTPVVELLIANRDGLLSSEELETKLAALRNKDVRNDYSKYLYQKSVNQQYALSLSGGSKPHQYYVSVGYDKNDATLVGNAKDRLTLNARNNWSLLKDKVSVSGDLYYTCSTHQNNGIDPSTLRMTTFDRLYPYASFADDNGNPLSITQDYREGFKREAEAKGLLDWSYRPLQELHEVDKTTKATDYRVNASVSYQFIPGLSANVLYQFWNSDTQGRNHYSEKSYFARNLVNQYTQVSTTGQRTLPIPEGGILDINNQSAFSNNLRAQLNFNKAFGKHQVNAIAGYEVKEVRTNGTQYRYYGYNDALANSSAVDYATQFQQYYYAFTQARIPSVDGQTDLTDRFLSYYGNAAYTYNQRYTLSVSARKDQSNLFGVEANQKGVPLWSTGFSWNISEEPFYNVSFLPHLKFRATYGYNGNIDKTVTAYTTAQTFGTNSITGLPYARILNPPNPSLQWERIRIVNLGLDFEIIRNIASGSIEYYRKNGEDLIGFAPVAPSTGLNRYKGNTASTKGHGVDIVLNTTNVNRAVKWQTNFLFSTSQLTVTHYKDEATSWYLLNYGDTGGYLREGNTPFGLYSYAWAGLDPATGDPQGYWEGAVSKDYLEITQNTKPEDLVYHGPARPTTFGSIRNTFSWHNLSLSFNISYRLGYYFRRNSISYGNNLGLGGHGDYYERWKNRGDEKHTQIPSIPASYDANQGPFYAFSEVLVEKGDHIRFQDIQFSYTLAKSSTPGMPFQRAQVYMYVNNLGILWKASDKVPDPDYRQYGALKTYALGLKVDF</sequence>
<evidence type="ECO:0000256" key="6">
    <source>
        <dbReference type="ARBA" id="ARBA00023136"/>
    </source>
</evidence>
<dbReference type="Proteomes" id="UP000772618">
    <property type="component" value="Unassembled WGS sequence"/>
</dbReference>
<dbReference type="Gene3D" id="2.40.170.20">
    <property type="entry name" value="TonB-dependent receptor, beta-barrel domain"/>
    <property type="match status" value="1"/>
</dbReference>
<evidence type="ECO:0000256" key="9">
    <source>
        <dbReference type="RuleBase" id="RU003357"/>
    </source>
</evidence>
<evidence type="ECO:0000256" key="10">
    <source>
        <dbReference type="SAM" id="SignalP"/>
    </source>
</evidence>
<dbReference type="PROSITE" id="PS52016">
    <property type="entry name" value="TONB_DEPENDENT_REC_3"/>
    <property type="match status" value="1"/>
</dbReference>
<evidence type="ECO:0000256" key="1">
    <source>
        <dbReference type="ARBA" id="ARBA00004571"/>
    </source>
</evidence>
<dbReference type="Pfam" id="PF13715">
    <property type="entry name" value="CarbopepD_reg_2"/>
    <property type="match status" value="1"/>
</dbReference>
<comment type="caution">
    <text evidence="13">The sequence shown here is derived from an EMBL/GenBank/DDBJ whole genome shotgun (WGS) entry which is preliminary data.</text>
</comment>
<dbReference type="Pfam" id="PF00593">
    <property type="entry name" value="TonB_dep_Rec_b-barrel"/>
    <property type="match status" value="1"/>
</dbReference>
<dbReference type="NCBIfam" id="TIGR04056">
    <property type="entry name" value="OMP_RagA_SusC"/>
    <property type="match status" value="1"/>
</dbReference>
<keyword evidence="14" id="KW-1185">Reference proteome</keyword>
<dbReference type="SUPFAM" id="SSF56935">
    <property type="entry name" value="Porins"/>
    <property type="match status" value="1"/>
</dbReference>
<reference evidence="13 14" key="1">
    <citation type="submission" date="2021-05" db="EMBL/GenBank/DDBJ databases">
        <title>A Polyphasic approach of four new species of the genus Ohtaekwangia: Ohtaekwangia histidinii sp. nov., Ohtaekwangia cretensis sp. nov., Ohtaekwangia indiensis sp. nov., Ohtaekwangia reichenbachii sp. nov. from diverse environment.</title>
        <authorList>
            <person name="Octaviana S."/>
        </authorList>
    </citation>
    <scope>NUCLEOTIDE SEQUENCE [LARGE SCALE GENOMIC DNA]</scope>
    <source>
        <strain evidence="13 14">PWU20</strain>
    </source>
</reference>
<protein>
    <submittedName>
        <fullName evidence="13">SusC/RagA family TonB-linked outer membrane protein</fullName>
    </submittedName>
</protein>
<dbReference type="EMBL" id="JAHESD010000042">
    <property type="protein sequence ID" value="MBT1704907.1"/>
    <property type="molecule type" value="Genomic_DNA"/>
</dbReference>
<dbReference type="SUPFAM" id="SSF49464">
    <property type="entry name" value="Carboxypeptidase regulatory domain-like"/>
    <property type="match status" value="1"/>
</dbReference>
<evidence type="ECO:0000256" key="2">
    <source>
        <dbReference type="ARBA" id="ARBA00022448"/>
    </source>
</evidence>
<dbReference type="InterPro" id="IPR008969">
    <property type="entry name" value="CarboxyPept-like_regulatory"/>
</dbReference>
<feature type="chain" id="PRO_5046189461" evidence="10">
    <location>
        <begin position="20"/>
        <end position="1060"/>
    </location>
</feature>
<keyword evidence="6 8" id="KW-0472">Membrane</keyword>
<dbReference type="InterPro" id="IPR036942">
    <property type="entry name" value="Beta-barrel_TonB_sf"/>
</dbReference>
<feature type="domain" description="TonB-dependent receptor-like beta-barrel" evidence="11">
    <location>
        <begin position="413"/>
        <end position="877"/>
    </location>
</feature>
<evidence type="ECO:0000256" key="7">
    <source>
        <dbReference type="ARBA" id="ARBA00023237"/>
    </source>
</evidence>
<proteinExistence type="inferred from homology"/>
<dbReference type="InterPro" id="IPR039426">
    <property type="entry name" value="TonB-dep_rcpt-like"/>
</dbReference>
<dbReference type="InterPro" id="IPR037066">
    <property type="entry name" value="Plug_dom_sf"/>
</dbReference>
<feature type="domain" description="TonB-dependent receptor plug" evidence="12">
    <location>
        <begin position="115"/>
        <end position="219"/>
    </location>
</feature>
<evidence type="ECO:0000259" key="12">
    <source>
        <dbReference type="Pfam" id="PF07715"/>
    </source>
</evidence>
<accession>A0ABS5VU04</accession>
<dbReference type="InterPro" id="IPR012910">
    <property type="entry name" value="Plug_dom"/>
</dbReference>
<keyword evidence="3 8" id="KW-1134">Transmembrane beta strand</keyword>
<feature type="signal peptide" evidence="10">
    <location>
        <begin position="1"/>
        <end position="19"/>
    </location>
</feature>
<keyword evidence="10" id="KW-0732">Signal</keyword>
<evidence type="ECO:0000256" key="4">
    <source>
        <dbReference type="ARBA" id="ARBA00022692"/>
    </source>
</evidence>
<evidence type="ECO:0000313" key="13">
    <source>
        <dbReference type="EMBL" id="MBT1704907.1"/>
    </source>
</evidence>
<comment type="subcellular location">
    <subcellularLocation>
        <location evidence="1 8">Cell outer membrane</location>
        <topology evidence="1 8">Multi-pass membrane protein</topology>
    </subcellularLocation>
</comment>
<name>A0ABS5VU04_9BACT</name>
<keyword evidence="4 8" id="KW-0812">Transmembrane</keyword>
<evidence type="ECO:0000259" key="11">
    <source>
        <dbReference type="Pfam" id="PF00593"/>
    </source>
</evidence>
<evidence type="ECO:0000256" key="5">
    <source>
        <dbReference type="ARBA" id="ARBA00023077"/>
    </source>
</evidence>
<dbReference type="NCBIfam" id="TIGR04057">
    <property type="entry name" value="SusC_RagA_signa"/>
    <property type="match status" value="1"/>
</dbReference>
<dbReference type="InterPro" id="IPR023997">
    <property type="entry name" value="TonB-dep_OMP_SusC/RagA_CS"/>
</dbReference>
<dbReference type="Pfam" id="PF07715">
    <property type="entry name" value="Plug"/>
    <property type="match status" value="1"/>
</dbReference>
<evidence type="ECO:0000256" key="8">
    <source>
        <dbReference type="PROSITE-ProRule" id="PRU01360"/>
    </source>
</evidence>
<organism evidence="13 14">
    <name type="scientific">Chryseosolibacter indicus</name>
    <dbReference type="NCBI Taxonomy" id="2782351"/>
    <lineage>
        <taxon>Bacteria</taxon>
        <taxon>Pseudomonadati</taxon>
        <taxon>Bacteroidota</taxon>
        <taxon>Cytophagia</taxon>
        <taxon>Cytophagales</taxon>
        <taxon>Chryseotaleaceae</taxon>
        <taxon>Chryseosolibacter</taxon>
    </lineage>
</organism>
<dbReference type="InterPro" id="IPR000531">
    <property type="entry name" value="Beta-barrel_TonB"/>
</dbReference>
<dbReference type="Gene3D" id="2.170.130.10">
    <property type="entry name" value="TonB-dependent receptor, plug domain"/>
    <property type="match status" value="1"/>
</dbReference>
<evidence type="ECO:0000256" key="3">
    <source>
        <dbReference type="ARBA" id="ARBA00022452"/>
    </source>
</evidence>
<dbReference type="Gene3D" id="2.60.40.1120">
    <property type="entry name" value="Carboxypeptidase-like, regulatory domain"/>
    <property type="match status" value="1"/>
</dbReference>
<keyword evidence="7 8" id="KW-0998">Cell outer membrane</keyword>
<evidence type="ECO:0000313" key="14">
    <source>
        <dbReference type="Proteomes" id="UP000772618"/>
    </source>
</evidence>